<gene>
    <name evidence="4" type="ORF">FKG94_11955</name>
</gene>
<accession>A0A545TNC7</accession>
<sequence>MMLWNTIDIADHQRAFLYVRDRFEGVLTPGRHRVSRLQGKVRVETFDITEGRFNHSKARFLLAQYAETLAPHLDKFELQDTEVGLLYRDGHLVDVLAPGSFLAAWKGTEAVNVVAVNIDTEFEIDPSVLALVGRGVKIGQSREVVKAVAYTEVPDEHVGLLQVNGKLEKTLAPGSYGFWKYNRSVVVKLLDLRLQAMEVGGQEILTKDRVSLRINLTGSYRVVDAEITALKLNDFAGFIYRELQLQLREAVGTQTLDALLADKDSLNVVIADGIRGKLSQYGIEMISVGVKDIILPGDMKVILNQVVEAQKEAEANLIKRREETQAMRSLHNTAKMMDNNPTLLRLKELEALERVTGRIDKISVYGGLEGVLNDLVKLRTS</sequence>
<comment type="caution">
    <text evidence="4">The sequence shown here is derived from an EMBL/GenBank/DDBJ whole genome shotgun (WGS) entry which is preliminary data.</text>
</comment>
<name>A0A545TNC7_9GAMM</name>
<dbReference type="PANTHER" id="PTHR10264:SF83">
    <property type="entry name" value="BLL5629 PROTEIN"/>
    <property type="match status" value="1"/>
</dbReference>
<evidence type="ECO:0000313" key="4">
    <source>
        <dbReference type="EMBL" id="TQV78732.1"/>
    </source>
</evidence>
<dbReference type="Gene3D" id="3.30.479.30">
    <property type="entry name" value="Band 7 domain"/>
    <property type="match status" value="1"/>
</dbReference>
<dbReference type="SMART" id="SM00244">
    <property type="entry name" value="PHB"/>
    <property type="match status" value="1"/>
</dbReference>
<dbReference type="InterPro" id="IPR001107">
    <property type="entry name" value="Band_7"/>
</dbReference>
<evidence type="ECO:0000259" key="3">
    <source>
        <dbReference type="SMART" id="SM00244"/>
    </source>
</evidence>
<feature type="domain" description="Band 7" evidence="3">
    <location>
        <begin position="148"/>
        <end position="307"/>
    </location>
</feature>
<dbReference type="CDD" id="cd13438">
    <property type="entry name" value="SPFH_eoslipins_u2"/>
    <property type="match status" value="1"/>
</dbReference>
<evidence type="ECO:0000256" key="1">
    <source>
        <dbReference type="ARBA" id="ARBA00004167"/>
    </source>
</evidence>
<comment type="similarity">
    <text evidence="2">Belongs to the band 7/mec-2 family.</text>
</comment>
<dbReference type="GO" id="GO:0005886">
    <property type="term" value="C:plasma membrane"/>
    <property type="evidence" value="ECO:0007669"/>
    <property type="project" value="InterPro"/>
</dbReference>
<dbReference type="Gene3D" id="6.10.250.2090">
    <property type="match status" value="1"/>
</dbReference>
<dbReference type="RefSeq" id="WP_142904546.1">
    <property type="nucleotide sequence ID" value="NZ_ML660093.1"/>
</dbReference>
<proteinExistence type="inferred from homology"/>
<dbReference type="Proteomes" id="UP000319732">
    <property type="component" value="Unassembled WGS sequence"/>
</dbReference>
<organism evidence="4 5">
    <name type="scientific">Exilibacterium tricleocarpae</name>
    <dbReference type="NCBI Taxonomy" id="2591008"/>
    <lineage>
        <taxon>Bacteria</taxon>
        <taxon>Pseudomonadati</taxon>
        <taxon>Pseudomonadota</taxon>
        <taxon>Gammaproteobacteria</taxon>
        <taxon>Cellvibrionales</taxon>
        <taxon>Cellvibrionaceae</taxon>
        <taxon>Exilibacterium</taxon>
    </lineage>
</organism>
<comment type="subcellular location">
    <subcellularLocation>
        <location evidence="1">Membrane</location>
        <topology evidence="1">Single-pass membrane protein</topology>
    </subcellularLocation>
</comment>
<keyword evidence="5" id="KW-1185">Reference proteome</keyword>
<evidence type="ECO:0000256" key="2">
    <source>
        <dbReference type="ARBA" id="ARBA00008164"/>
    </source>
</evidence>
<dbReference type="InterPro" id="IPR043202">
    <property type="entry name" value="Band-7_stomatin-like"/>
</dbReference>
<evidence type="ECO:0000313" key="5">
    <source>
        <dbReference type="Proteomes" id="UP000319732"/>
    </source>
</evidence>
<dbReference type="PANTHER" id="PTHR10264">
    <property type="entry name" value="BAND 7 PROTEIN-RELATED"/>
    <property type="match status" value="1"/>
</dbReference>
<dbReference type="EMBL" id="VHSG01000012">
    <property type="protein sequence ID" value="TQV78732.1"/>
    <property type="molecule type" value="Genomic_DNA"/>
</dbReference>
<protein>
    <submittedName>
        <fullName evidence="4">Slipin family protein</fullName>
    </submittedName>
</protein>
<dbReference type="SUPFAM" id="SSF117892">
    <property type="entry name" value="Band 7/SPFH domain"/>
    <property type="match status" value="1"/>
</dbReference>
<reference evidence="4 5" key="1">
    <citation type="submission" date="2019-06" db="EMBL/GenBank/DDBJ databases">
        <title>Whole genome sequence for Cellvibrionaceae sp. R142.</title>
        <authorList>
            <person name="Wang G."/>
        </authorList>
    </citation>
    <scope>NUCLEOTIDE SEQUENCE [LARGE SCALE GENOMIC DNA]</scope>
    <source>
        <strain evidence="4 5">R142</strain>
    </source>
</reference>
<dbReference type="Pfam" id="PF01145">
    <property type="entry name" value="Band_7"/>
    <property type="match status" value="1"/>
</dbReference>
<dbReference type="OrthoDB" id="5501731at2"/>
<dbReference type="AlphaFoldDB" id="A0A545TNC7"/>
<dbReference type="InterPro" id="IPR036013">
    <property type="entry name" value="Band_7/SPFH_dom_sf"/>
</dbReference>